<dbReference type="InterPro" id="IPR035996">
    <property type="entry name" value="4pyrrol_Methylase_sf"/>
</dbReference>
<evidence type="ECO:0000256" key="1">
    <source>
        <dbReference type="ARBA" id="ARBA00004953"/>
    </source>
</evidence>
<evidence type="ECO:0000256" key="4">
    <source>
        <dbReference type="ARBA" id="ARBA00022679"/>
    </source>
</evidence>
<evidence type="ECO:0000313" key="8">
    <source>
        <dbReference type="Proteomes" id="UP000585721"/>
    </source>
</evidence>
<dbReference type="GO" id="GO:0009236">
    <property type="term" value="P:cobalamin biosynthetic process"/>
    <property type="evidence" value="ECO:0007669"/>
    <property type="project" value="UniProtKB-UniPathway"/>
</dbReference>
<name>A0A841GH79_9GAMM</name>
<evidence type="ECO:0000256" key="5">
    <source>
        <dbReference type="ARBA" id="ARBA00022691"/>
    </source>
</evidence>
<evidence type="ECO:0000256" key="2">
    <source>
        <dbReference type="ARBA" id="ARBA00022573"/>
    </source>
</evidence>
<dbReference type="InterPro" id="IPR012818">
    <property type="entry name" value="CbiE"/>
</dbReference>
<comment type="caution">
    <text evidence="7">The sequence shown here is derived from an EMBL/GenBank/DDBJ whole genome shotgun (WGS) entry which is preliminary data.</text>
</comment>
<accession>A0A841GH79</accession>
<proteinExistence type="predicted"/>
<dbReference type="InterPro" id="IPR014776">
    <property type="entry name" value="4pyrrole_Mease_sub2"/>
</dbReference>
<keyword evidence="4 7" id="KW-0808">Transferase</keyword>
<dbReference type="AlphaFoldDB" id="A0A841GH79"/>
<reference evidence="7 8" key="1">
    <citation type="submission" date="2020-08" db="EMBL/GenBank/DDBJ databases">
        <title>Genomic Encyclopedia of Type Strains, Phase IV (KMG-IV): sequencing the most valuable type-strain genomes for metagenomic binning, comparative biology and taxonomic classification.</title>
        <authorList>
            <person name="Goeker M."/>
        </authorList>
    </citation>
    <scope>NUCLEOTIDE SEQUENCE [LARGE SCALE GENOMIC DNA]</scope>
    <source>
        <strain evidence="7 8">DSM 22975</strain>
    </source>
</reference>
<dbReference type="UniPathway" id="UPA00148"/>
<dbReference type="SUPFAM" id="SSF53790">
    <property type="entry name" value="Tetrapyrrole methylase"/>
    <property type="match status" value="1"/>
</dbReference>
<dbReference type="GO" id="GO:0032259">
    <property type="term" value="P:methylation"/>
    <property type="evidence" value="ECO:0007669"/>
    <property type="project" value="UniProtKB-KW"/>
</dbReference>
<dbReference type="NCBIfam" id="NF004456">
    <property type="entry name" value="PRK05787.1-4"/>
    <property type="match status" value="1"/>
</dbReference>
<dbReference type="CDD" id="cd11644">
    <property type="entry name" value="Precorrin-6Y-MT"/>
    <property type="match status" value="1"/>
</dbReference>
<keyword evidence="2" id="KW-0169">Cobalamin biosynthesis</keyword>
<dbReference type="RefSeq" id="WP_188025515.1">
    <property type="nucleotide sequence ID" value="NZ_JACHGR010000002.1"/>
</dbReference>
<evidence type="ECO:0000259" key="6">
    <source>
        <dbReference type="Pfam" id="PF00590"/>
    </source>
</evidence>
<evidence type="ECO:0000256" key="3">
    <source>
        <dbReference type="ARBA" id="ARBA00022603"/>
    </source>
</evidence>
<sequence>MIYVLGMGPGDPMYRTQVATDLIAKADVLVGWPRMLSGFPDFHGETHVLDTDLDKLLSWLKANAQRNVVVLASGDPLVFGIGKRLAEQLPIEQRQIISGISAVQYLFARIGLDMNELYLTSSHGKQPDFDFIFQHDKVAMVTDREIGPFQIAQEILQRGLKRSLVIGENLSYANEQIHLLKPDQVKQQYDMNVVVILNERC</sequence>
<dbReference type="EMBL" id="JACHGR010000002">
    <property type="protein sequence ID" value="MBB6054705.1"/>
    <property type="molecule type" value="Genomic_DNA"/>
</dbReference>
<dbReference type="InterPro" id="IPR050714">
    <property type="entry name" value="Cobalamin_biosynth_MTase"/>
</dbReference>
<dbReference type="PANTHER" id="PTHR43182">
    <property type="entry name" value="COBALT-PRECORRIN-6B C(15)-METHYLTRANSFERASE (DECARBOXYLATING)"/>
    <property type="match status" value="1"/>
</dbReference>
<keyword evidence="5" id="KW-0949">S-adenosyl-L-methionine</keyword>
<gene>
    <name evidence="7" type="ORF">HNR75_000577</name>
</gene>
<protein>
    <submittedName>
        <fullName evidence="7">Cobalt-precorrin-7 (C5)-methyltransferase</fullName>
        <ecNumber evidence="7">2.1.1.289</ecNumber>
    </submittedName>
</protein>
<evidence type="ECO:0000313" key="7">
    <source>
        <dbReference type="EMBL" id="MBB6054705.1"/>
    </source>
</evidence>
<keyword evidence="8" id="KW-1185">Reference proteome</keyword>
<dbReference type="NCBIfam" id="TIGR02467">
    <property type="entry name" value="CbiE"/>
    <property type="match status" value="1"/>
</dbReference>
<dbReference type="Pfam" id="PF00590">
    <property type="entry name" value="TP_methylase"/>
    <property type="match status" value="1"/>
</dbReference>
<feature type="domain" description="Tetrapyrrole methylase" evidence="6">
    <location>
        <begin position="1"/>
        <end position="178"/>
    </location>
</feature>
<dbReference type="InterPro" id="IPR000878">
    <property type="entry name" value="4pyrrol_Mease"/>
</dbReference>
<keyword evidence="3 7" id="KW-0489">Methyltransferase</keyword>
<dbReference type="Proteomes" id="UP000585721">
    <property type="component" value="Unassembled WGS sequence"/>
</dbReference>
<dbReference type="EC" id="2.1.1.289" evidence="7"/>
<dbReference type="InterPro" id="IPR014777">
    <property type="entry name" value="4pyrrole_Mease_sub1"/>
</dbReference>
<dbReference type="PANTHER" id="PTHR43182:SF1">
    <property type="entry name" value="COBALT-PRECORRIN-7 C(5)-METHYLTRANSFERASE"/>
    <property type="match status" value="1"/>
</dbReference>
<dbReference type="Gene3D" id="3.40.1010.10">
    <property type="entry name" value="Cobalt-precorrin-4 Transmethylase, Domain 1"/>
    <property type="match status" value="1"/>
</dbReference>
<dbReference type="Gene3D" id="3.30.950.10">
    <property type="entry name" value="Methyltransferase, Cobalt-precorrin-4 Transmethylase, Domain 2"/>
    <property type="match status" value="1"/>
</dbReference>
<dbReference type="GO" id="GO:0008276">
    <property type="term" value="F:protein methyltransferase activity"/>
    <property type="evidence" value="ECO:0007669"/>
    <property type="project" value="InterPro"/>
</dbReference>
<comment type="pathway">
    <text evidence="1">Cofactor biosynthesis; adenosylcobalamin biosynthesis.</text>
</comment>
<organism evidence="7 8">
    <name type="scientific">Tolumonas osonensis</name>
    <dbReference type="NCBI Taxonomy" id="675874"/>
    <lineage>
        <taxon>Bacteria</taxon>
        <taxon>Pseudomonadati</taxon>
        <taxon>Pseudomonadota</taxon>
        <taxon>Gammaproteobacteria</taxon>
        <taxon>Aeromonadales</taxon>
        <taxon>Aeromonadaceae</taxon>
        <taxon>Tolumonas</taxon>
    </lineage>
</organism>